<name>A0ABN7WKQ3_GIGMA</name>
<dbReference type="Proteomes" id="UP000789901">
    <property type="component" value="Unassembled WGS sequence"/>
</dbReference>
<evidence type="ECO:0000313" key="2">
    <source>
        <dbReference type="Proteomes" id="UP000789901"/>
    </source>
</evidence>
<sequence>SILITSKGKILVWDAEDISVKESIKELESLFETEELEKPEALSFNKLLINLKHFVETL</sequence>
<comment type="caution">
    <text evidence="1">The sequence shown here is derived from an EMBL/GenBank/DDBJ whole genome shotgun (WGS) entry which is preliminary data.</text>
</comment>
<keyword evidence="2" id="KW-1185">Reference proteome</keyword>
<feature type="non-terminal residue" evidence="1">
    <location>
        <position position="1"/>
    </location>
</feature>
<protein>
    <submittedName>
        <fullName evidence="1">3085_t:CDS:1</fullName>
    </submittedName>
</protein>
<organism evidence="1 2">
    <name type="scientific">Gigaspora margarita</name>
    <dbReference type="NCBI Taxonomy" id="4874"/>
    <lineage>
        <taxon>Eukaryota</taxon>
        <taxon>Fungi</taxon>
        <taxon>Fungi incertae sedis</taxon>
        <taxon>Mucoromycota</taxon>
        <taxon>Glomeromycotina</taxon>
        <taxon>Glomeromycetes</taxon>
        <taxon>Diversisporales</taxon>
        <taxon>Gigasporaceae</taxon>
        <taxon>Gigaspora</taxon>
    </lineage>
</organism>
<proteinExistence type="predicted"/>
<gene>
    <name evidence="1" type="ORF">GMARGA_LOCUS32098</name>
</gene>
<reference evidence="1 2" key="1">
    <citation type="submission" date="2021-06" db="EMBL/GenBank/DDBJ databases">
        <authorList>
            <person name="Kallberg Y."/>
            <person name="Tangrot J."/>
            <person name="Rosling A."/>
        </authorList>
    </citation>
    <scope>NUCLEOTIDE SEQUENCE [LARGE SCALE GENOMIC DNA]</scope>
    <source>
        <strain evidence="1 2">120-4 pot B 10/14</strain>
    </source>
</reference>
<dbReference type="EMBL" id="CAJVQB010049521">
    <property type="protein sequence ID" value="CAG8834516.1"/>
    <property type="molecule type" value="Genomic_DNA"/>
</dbReference>
<accession>A0ABN7WKQ3</accession>
<evidence type="ECO:0000313" key="1">
    <source>
        <dbReference type="EMBL" id="CAG8834516.1"/>
    </source>
</evidence>